<feature type="compositionally biased region" description="Polar residues" evidence="1">
    <location>
        <begin position="179"/>
        <end position="190"/>
    </location>
</feature>
<name>A0A383E4F1_9ZZZZ</name>
<sequence length="208" mass="22888">MTDIPTEKPKVEMTDEIRKFIEKHTVKPQRSSQSRFVPVINHIYHNMAVLEEPNWRVESAKGYGPSVAVPLVNLDNGERSTWWFSSLNPTDGLSILHENLRSVLDTAGGEGHHYPMHLNFVVHENIARKSGRPYKTVASSVVMSGEEVQGNLGVDSRDDPNNDPSIQSDATIADVKSVPNPTSSSASGQQWTAIQTLAKEVLGGEFTA</sequence>
<gene>
    <name evidence="2" type="ORF">METZ01_LOCUS504164</name>
</gene>
<accession>A0A383E4F1</accession>
<feature type="region of interest" description="Disordered" evidence="1">
    <location>
        <begin position="150"/>
        <end position="190"/>
    </location>
</feature>
<evidence type="ECO:0000313" key="2">
    <source>
        <dbReference type="EMBL" id="SVE51310.1"/>
    </source>
</evidence>
<feature type="non-terminal residue" evidence="2">
    <location>
        <position position="208"/>
    </location>
</feature>
<protein>
    <submittedName>
        <fullName evidence="2">Uncharacterized protein</fullName>
    </submittedName>
</protein>
<dbReference type="EMBL" id="UINC01222500">
    <property type="protein sequence ID" value="SVE51310.1"/>
    <property type="molecule type" value="Genomic_DNA"/>
</dbReference>
<organism evidence="2">
    <name type="scientific">marine metagenome</name>
    <dbReference type="NCBI Taxonomy" id="408172"/>
    <lineage>
        <taxon>unclassified sequences</taxon>
        <taxon>metagenomes</taxon>
        <taxon>ecological metagenomes</taxon>
    </lineage>
</organism>
<proteinExistence type="predicted"/>
<evidence type="ECO:0000256" key="1">
    <source>
        <dbReference type="SAM" id="MobiDB-lite"/>
    </source>
</evidence>
<dbReference type="AlphaFoldDB" id="A0A383E4F1"/>
<reference evidence="2" key="1">
    <citation type="submission" date="2018-05" db="EMBL/GenBank/DDBJ databases">
        <authorList>
            <person name="Lanie J.A."/>
            <person name="Ng W.-L."/>
            <person name="Kazmierczak K.M."/>
            <person name="Andrzejewski T.M."/>
            <person name="Davidsen T.M."/>
            <person name="Wayne K.J."/>
            <person name="Tettelin H."/>
            <person name="Glass J.I."/>
            <person name="Rusch D."/>
            <person name="Podicherti R."/>
            <person name="Tsui H.-C.T."/>
            <person name="Winkler M.E."/>
        </authorList>
    </citation>
    <scope>NUCLEOTIDE SEQUENCE</scope>
</reference>